<gene>
    <name evidence="7" type="ORF">A605_13685</name>
</gene>
<dbReference type="CDD" id="cd07128">
    <property type="entry name" value="ALDH_MaoC-N"/>
    <property type="match status" value="1"/>
</dbReference>
<evidence type="ECO:0000313" key="8">
    <source>
        <dbReference type="Proteomes" id="UP000011723"/>
    </source>
</evidence>
<dbReference type="InterPro" id="IPR002539">
    <property type="entry name" value="MaoC-like_dom"/>
</dbReference>
<dbReference type="InterPro" id="IPR016162">
    <property type="entry name" value="Ald_DH_N"/>
</dbReference>
<name>M1NQT0_9CORY</name>
<dbReference type="Gene3D" id="3.40.605.10">
    <property type="entry name" value="Aldehyde Dehydrogenase, Chain A, domain 1"/>
    <property type="match status" value="1"/>
</dbReference>
<keyword evidence="8" id="KW-1185">Reference proteome</keyword>
<dbReference type="KEGG" id="chn:A605_13685"/>
<dbReference type="InterPro" id="IPR016161">
    <property type="entry name" value="Ald_DH/histidinol_DH"/>
</dbReference>
<dbReference type="GO" id="GO:0016620">
    <property type="term" value="F:oxidoreductase activity, acting on the aldehyde or oxo group of donors, NAD or NADP as acceptor"/>
    <property type="evidence" value="ECO:0007669"/>
    <property type="project" value="InterPro"/>
</dbReference>
<comment type="similarity">
    <text evidence="2">Belongs to the aldehyde dehydrogenase family.</text>
</comment>
<dbReference type="EMBL" id="CP003697">
    <property type="protein sequence ID" value="AGF73733.1"/>
    <property type="molecule type" value="Genomic_DNA"/>
</dbReference>
<dbReference type="PATRIC" id="fig|1121362.3.peg.2783"/>
<dbReference type="OrthoDB" id="9759612at2"/>
<sequence>MSTRNSTPVSLISEATGGTATATIDETRTDVALVPSFLSGEWVTPEAPTRVVDVEDASTGELVARVSTDGLDIAGAVDHARTVGQAGLQALTIHERAIKLKELALYLQEHKQVLYELAHKSGANKRDNFVDVDGGISTLFTFSSKGRRELPNSKVIVDGPTEVLSKDNSFLGTHIHTSLPGVAAQINAFNFPVWGMLEKFAPAFIAGVPSIVKPATPTGYITAACVELMVDSGILPAGSIQLISGSARDLLDHLDYRDHVAFTGSAATAAKLRSHDNVQLHGLRFTSEADSLNAAILGEDATPGTPEFDAFIKTLFAEMTSKAGQKCTAVRRAIVPAPLVDAVATALSERISAKVVPGDPRDKEATMGPLVSREQRDDVAAAVAKLVEAGGKIVHGGPEELDGAFFAPTILTFADADADAVHDTEAFGPVVSILGYADTDDAVRLAARGRGSLVASVITHDPELTARFAAGIAAHHGRLHFLDRDDAKTSTGHGSPLPHLIHGGPGRAGGGEELGGIRGVKHYMQRTAIQGSPDHLTAITGQWHRGARIQRVTRAEVEAGTGVHPFRKDLATLRIGDQFASDLRKVTLEEILEFAEETGDTFYAHVNEEAATANPFFPRRVAHGYLLVAWAAGLFVEPAPGPVLANYGLENLRFITPVTYDDSVRVELTAKRITPRVTDEYGEVCWDTVLYNQNDEIVASYDVLTLVEKVDTLYAG</sequence>
<dbReference type="RefSeq" id="WP_015402147.1">
    <property type="nucleotide sequence ID" value="NC_020302.1"/>
</dbReference>
<dbReference type="eggNOG" id="COG2030">
    <property type="taxonomic scope" value="Bacteria"/>
</dbReference>
<evidence type="ECO:0000256" key="2">
    <source>
        <dbReference type="ARBA" id="ARBA00009986"/>
    </source>
</evidence>
<protein>
    <submittedName>
        <fullName evidence="7">Bifunctional aldehyde dehydrogenase/enoyl-CoA hydratase</fullName>
    </submittedName>
</protein>
<organism evidence="7 8">
    <name type="scientific">Corynebacterium halotolerans YIM 70093 = DSM 44683</name>
    <dbReference type="NCBI Taxonomy" id="1121362"/>
    <lineage>
        <taxon>Bacteria</taxon>
        <taxon>Bacillati</taxon>
        <taxon>Actinomycetota</taxon>
        <taxon>Actinomycetes</taxon>
        <taxon>Mycobacteriales</taxon>
        <taxon>Corynebacteriaceae</taxon>
        <taxon>Corynebacterium</taxon>
    </lineage>
</organism>
<dbReference type="InterPro" id="IPR016163">
    <property type="entry name" value="Ald_DH_C"/>
</dbReference>
<evidence type="ECO:0000313" key="7">
    <source>
        <dbReference type="EMBL" id="AGF73733.1"/>
    </source>
</evidence>
<evidence type="ECO:0000259" key="5">
    <source>
        <dbReference type="Pfam" id="PF00171"/>
    </source>
</evidence>
<dbReference type="Pfam" id="PF01575">
    <property type="entry name" value="MaoC_dehydratas"/>
    <property type="match status" value="1"/>
</dbReference>
<dbReference type="Proteomes" id="UP000011723">
    <property type="component" value="Chromosome"/>
</dbReference>
<dbReference type="eggNOG" id="COG1012">
    <property type="taxonomic scope" value="Bacteria"/>
</dbReference>
<dbReference type="Gene3D" id="3.10.129.10">
    <property type="entry name" value="Hotdog Thioesterase"/>
    <property type="match status" value="1"/>
</dbReference>
<evidence type="ECO:0000256" key="4">
    <source>
        <dbReference type="SAM" id="MobiDB-lite"/>
    </source>
</evidence>
<dbReference type="SUPFAM" id="SSF54637">
    <property type="entry name" value="Thioesterase/thiol ester dehydrase-isomerase"/>
    <property type="match status" value="1"/>
</dbReference>
<dbReference type="NCBIfam" id="TIGR02278">
    <property type="entry name" value="PaaN-DH"/>
    <property type="match status" value="1"/>
</dbReference>
<dbReference type="Gene3D" id="3.40.309.10">
    <property type="entry name" value="Aldehyde Dehydrogenase, Chain A, domain 2"/>
    <property type="match status" value="1"/>
</dbReference>
<evidence type="ECO:0000256" key="1">
    <source>
        <dbReference type="ARBA" id="ARBA00005254"/>
    </source>
</evidence>
<dbReference type="InterPro" id="IPR015590">
    <property type="entry name" value="Aldehyde_DH_dom"/>
</dbReference>
<accession>M1NQT0</accession>
<evidence type="ECO:0000256" key="3">
    <source>
        <dbReference type="ARBA" id="ARBA00023002"/>
    </source>
</evidence>
<proteinExistence type="inferred from homology"/>
<dbReference type="NCBIfam" id="NF008868">
    <property type="entry name" value="PRK11903.1"/>
    <property type="match status" value="1"/>
</dbReference>
<evidence type="ECO:0000259" key="6">
    <source>
        <dbReference type="Pfam" id="PF01575"/>
    </source>
</evidence>
<dbReference type="SUPFAM" id="SSF53720">
    <property type="entry name" value="ALDH-like"/>
    <property type="match status" value="1"/>
</dbReference>
<comment type="similarity">
    <text evidence="1">Belongs to the enoyl-CoA hydratase/isomerase family.</text>
</comment>
<feature type="domain" description="Aldehyde dehydrogenase" evidence="5">
    <location>
        <begin position="42"/>
        <end position="526"/>
    </location>
</feature>
<reference evidence="7 8" key="1">
    <citation type="journal article" date="2012" name="Stand. Genomic Sci.">
        <title>Genome sequence of the halotolerant bacterium Corynebacterium halotolerans type strain YIM 70093(T) (= DSM 44683(T)).</title>
        <authorList>
            <person name="Ruckert C."/>
            <person name="Albersmeier A."/>
            <person name="Al-Dilaimi A."/>
            <person name="Niehaus K."/>
            <person name="Szczepanowski R."/>
            <person name="Kalinowski J."/>
        </authorList>
    </citation>
    <scope>NUCLEOTIDE SEQUENCE [LARGE SCALE GENOMIC DNA]</scope>
    <source>
        <strain evidence="7">YIM 70093</strain>
    </source>
</reference>
<feature type="domain" description="MaoC-like" evidence="6">
    <location>
        <begin position="582"/>
        <end position="672"/>
    </location>
</feature>
<dbReference type="InterPro" id="IPR011966">
    <property type="entry name" value="PaaN-DH"/>
</dbReference>
<dbReference type="PANTHER" id="PTHR43111:SF1">
    <property type="entry name" value="ALDEHYDE DEHYDROGENASE B-RELATED"/>
    <property type="match status" value="1"/>
</dbReference>
<dbReference type="HOGENOM" id="CLU_025047_0_0_11"/>
<feature type="region of interest" description="Disordered" evidence="4">
    <location>
        <begin position="488"/>
        <end position="507"/>
    </location>
</feature>
<keyword evidence="3" id="KW-0560">Oxidoreductase</keyword>
<dbReference type="STRING" id="1121362.A605_13685"/>
<dbReference type="PANTHER" id="PTHR43111">
    <property type="entry name" value="ALDEHYDE DEHYDROGENASE B-RELATED"/>
    <property type="match status" value="1"/>
</dbReference>
<dbReference type="InterPro" id="IPR029069">
    <property type="entry name" value="HotDog_dom_sf"/>
</dbReference>
<dbReference type="AlphaFoldDB" id="M1NQT0"/>
<dbReference type="Pfam" id="PF00171">
    <property type="entry name" value="Aldedh"/>
    <property type="match status" value="1"/>
</dbReference>